<feature type="domain" description="Disease resistance N-terminal" evidence="5">
    <location>
        <begin position="1"/>
        <end position="54"/>
    </location>
</feature>
<sequence>MKAFLRYVVDANKEKKDSRFELWVEQVINVSFKIEDVVDEYLYRLADAKLRCNNTYLGKLCSIFKKLKSKHRIGSQLQSIKEKVTETAERPKKYGLVPSSFNPSDEKGSSSSRSRANQEINEFRRSMVDESQLVGIESTKRELEA</sequence>
<evidence type="ECO:0000256" key="1">
    <source>
        <dbReference type="ARBA" id="ARBA00022737"/>
    </source>
</evidence>
<evidence type="ECO:0000256" key="4">
    <source>
        <dbReference type="SAM" id="MobiDB-lite"/>
    </source>
</evidence>
<reference evidence="6 7" key="1">
    <citation type="submission" date="2024-01" db="EMBL/GenBank/DDBJ databases">
        <title>The genomes of 5 underutilized Papilionoideae crops provide insights into root nodulation and disease resistance.</title>
        <authorList>
            <person name="Yuan L."/>
        </authorList>
    </citation>
    <scope>NUCLEOTIDE SEQUENCE [LARGE SCALE GENOMIC DNA]</scope>
    <source>
        <strain evidence="6">LY-2023</strain>
        <tissue evidence="6">Leaf</tissue>
    </source>
</reference>
<dbReference type="GO" id="GO:0000166">
    <property type="term" value="F:nucleotide binding"/>
    <property type="evidence" value="ECO:0007669"/>
    <property type="project" value="UniProtKB-KW"/>
</dbReference>
<feature type="region of interest" description="Disordered" evidence="4">
    <location>
        <begin position="84"/>
        <end position="126"/>
    </location>
</feature>
<proteinExistence type="predicted"/>
<evidence type="ECO:0000313" key="7">
    <source>
        <dbReference type="Proteomes" id="UP001359559"/>
    </source>
</evidence>
<organism evidence="6 7">
    <name type="scientific">Clitoria ternatea</name>
    <name type="common">Butterfly pea</name>
    <dbReference type="NCBI Taxonomy" id="43366"/>
    <lineage>
        <taxon>Eukaryota</taxon>
        <taxon>Viridiplantae</taxon>
        <taxon>Streptophyta</taxon>
        <taxon>Embryophyta</taxon>
        <taxon>Tracheophyta</taxon>
        <taxon>Spermatophyta</taxon>
        <taxon>Magnoliopsida</taxon>
        <taxon>eudicotyledons</taxon>
        <taxon>Gunneridae</taxon>
        <taxon>Pentapetalae</taxon>
        <taxon>rosids</taxon>
        <taxon>fabids</taxon>
        <taxon>Fabales</taxon>
        <taxon>Fabaceae</taxon>
        <taxon>Papilionoideae</taxon>
        <taxon>50 kb inversion clade</taxon>
        <taxon>NPAAA clade</taxon>
        <taxon>indigoferoid/millettioid clade</taxon>
        <taxon>Phaseoleae</taxon>
        <taxon>Clitoria</taxon>
    </lineage>
</organism>
<keyword evidence="3" id="KW-0611">Plant defense</keyword>
<evidence type="ECO:0000259" key="5">
    <source>
        <dbReference type="Pfam" id="PF18052"/>
    </source>
</evidence>
<dbReference type="Gene3D" id="1.20.5.4130">
    <property type="match status" value="1"/>
</dbReference>
<dbReference type="AlphaFoldDB" id="A0AAN9IUR9"/>
<dbReference type="Proteomes" id="UP001359559">
    <property type="component" value="Unassembled WGS sequence"/>
</dbReference>
<gene>
    <name evidence="6" type="ORF">RJT34_21894</name>
</gene>
<dbReference type="GO" id="GO:0006952">
    <property type="term" value="P:defense response"/>
    <property type="evidence" value="ECO:0007669"/>
    <property type="project" value="UniProtKB-KW"/>
</dbReference>
<protein>
    <recommendedName>
        <fullName evidence="5">Disease resistance N-terminal domain-containing protein</fullName>
    </recommendedName>
</protein>
<keyword evidence="1" id="KW-0677">Repeat</keyword>
<dbReference type="Pfam" id="PF18052">
    <property type="entry name" value="Rx_N"/>
    <property type="match status" value="1"/>
</dbReference>
<keyword evidence="2" id="KW-0547">Nucleotide-binding</keyword>
<comment type="caution">
    <text evidence="6">The sequence shown here is derived from an EMBL/GenBank/DDBJ whole genome shotgun (WGS) entry which is preliminary data.</text>
</comment>
<evidence type="ECO:0000256" key="3">
    <source>
        <dbReference type="ARBA" id="ARBA00022821"/>
    </source>
</evidence>
<accession>A0AAN9IUR9</accession>
<dbReference type="InterPro" id="IPR038005">
    <property type="entry name" value="RX-like_CC"/>
</dbReference>
<keyword evidence="7" id="KW-1185">Reference proteome</keyword>
<dbReference type="PANTHER" id="PTHR19338">
    <property type="entry name" value="TRANSLOCASE OF INNER MITOCHONDRIAL MEMBRANE 13 HOMOLOG"/>
    <property type="match status" value="1"/>
</dbReference>
<dbReference type="PANTHER" id="PTHR19338:SF0">
    <property type="entry name" value="MITOCHONDRIAL IMPORT INNER MEMBRANE TRANSLOCASE SUBUNIT TIM13"/>
    <property type="match status" value="1"/>
</dbReference>
<dbReference type="EMBL" id="JAYKXN010000005">
    <property type="protein sequence ID" value="KAK7286703.1"/>
    <property type="molecule type" value="Genomic_DNA"/>
</dbReference>
<evidence type="ECO:0000256" key="2">
    <source>
        <dbReference type="ARBA" id="ARBA00022741"/>
    </source>
</evidence>
<evidence type="ECO:0000313" key="6">
    <source>
        <dbReference type="EMBL" id="KAK7286703.1"/>
    </source>
</evidence>
<name>A0AAN9IUR9_CLITE</name>
<dbReference type="InterPro" id="IPR041118">
    <property type="entry name" value="Rx_N"/>
</dbReference>
<dbReference type="CDD" id="cd14798">
    <property type="entry name" value="RX-CC_like"/>
    <property type="match status" value="1"/>
</dbReference>